<feature type="region of interest" description="Disordered" evidence="1">
    <location>
        <begin position="158"/>
        <end position="183"/>
    </location>
</feature>
<evidence type="ECO:0000313" key="2">
    <source>
        <dbReference type="EMBL" id="CAK0840855.1"/>
    </source>
</evidence>
<protein>
    <submittedName>
        <fullName evidence="2">Uncharacterized protein</fullName>
    </submittedName>
</protein>
<dbReference type="EMBL" id="CAUYUJ010014405">
    <property type="protein sequence ID" value="CAK0840855.1"/>
    <property type="molecule type" value="Genomic_DNA"/>
</dbReference>
<reference evidence="2" key="1">
    <citation type="submission" date="2023-10" db="EMBL/GenBank/DDBJ databases">
        <authorList>
            <person name="Chen Y."/>
            <person name="Shah S."/>
            <person name="Dougan E. K."/>
            <person name="Thang M."/>
            <person name="Chan C."/>
        </authorList>
    </citation>
    <scope>NUCLEOTIDE SEQUENCE [LARGE SCALE GENOMIC DNA]</scope>
</reference>
<evidence type="ECO:0000256" key="1">
    <source>
        <dbReference type="SAM" id="MobiDB-lite"/>
    </source>
</evidence>
<evidence type="ECO:0000313" key="3">
    <source>
        <dbReference type="Proteomes" id="UP001189429"/>
    </source>
</evidence>
<organism evidence="2 3">
    <name type="scientific">Prorocentrum cordatum</name>
    <dbReference type="NCBI Taxonomy" id="2364126"/>
    <lineage>
        <taxon>Eukaryota</taxon>
        <taxon>Sar</taxon>
        <taxon>Alveolata</taxon>
        <taxon>Dinophyceae</taxon>
        <taxon>Prorocentrales</taxon>
        <taxon>Prorocentraceae</taxon>
        <taxon>Prorocentrum</taxon>
    </lineage>
</organism>
<sequence length="183" mass="20319">MLGRNMSSRCIMISTINFMLVILRQRLRTLRVHRSTGEGHASRVSHLHPRLRTLSAHRCSRGGHPSRAGRASISRHEVRSIGTKLATITTKEQTDLAREVEAPRPREVAQHAECDVDVGHLLRHCIGQQAAVASQPHTLLKPLEMEPLRIQELPNEVAMQGHQQPSHADGAARGPQNTLQHAP</sequence>
<keyword evidence="3" id="KW-1185">Reference proteome</keyword>
<comment type="caution">
    <text evidence="2">The sequence shown here is derived from an EMBL/GenBank/DDBJ whole genome shotgun (WGS) entry which is preliminary data.</text>
</comment>
<gene>
    <name evidence="2" type="ORF">PCOR1329_LOCUS36195</name>
</gene>
<name>A0ABN9T720_9DINO</name>
<dbReference type="Proteomes" id="UP001189429">
    <property type="component" value="Unassembled WGS sequence"/>
</dbReference>
<proteinExistence type="predicted"/>
<accession>A0ABN9T720</accession>